<keyword evidence="4" id="KW-1185">Reference proteome</keyword>
<feature type="compositionally biased region" description="Basic and acidic residues" evidence="1">
    <location>
        <begin position="349"/>
        <end position="362"/>
    </location>
</feature>
<organism evidence="3 4">
    <name type="scientific">Aspergillus awamori</name>
    <name type="common">Black koji mold</name>
    <dbReference type="NCBI Taxonomy" id="105351"/>
    <lineage>
        <taxon>Eukaryota</taxon>
        <taxon>Fungi</taxon>
        <taxon>Dikarya</taxon>
        <taxon>Ascomycota</taxon>
        <taxon>Pezizomycotina</taxon>
        <taxon>Eurotiomycetes</taxon>
        <taxon>Eurotiomycetidae</taxon>
        <taxon>Eurotiales</taxon>
        <taxon>Aspergillaceae</taxon>
        <taxon>Aspergillus</taxon>
    </lineage>
</organism>
<dbReference type="InterPro" id="IPR016181">
    <property type="entry name" value="Acyl_CoA_acyltransferase"/>
</dbReference>
<evidence type="ECO:0000313" key="3">
    <source>
        <dbReference type="EMBL" id="GCB23478.1"/>
    </source>
</evidence>
<dbReference type="CDD" id="cd04301">
    <property type="entry name" value="NAT_SF"/>
    <property type="match status" value="1"/>
</dbReference>
<dbReference type="Proteomes" id="UP000286921">
    <property type="component" value="Unassembled WGS sequence"/>
</dbReference>
<accession>A0A401KVZ4</accession>
<feature type="compositionally biased region" description="Basic and acidic residues" evidence="1">
    <location>
        <begin position="491"/>
        <end position="505"/>
    </location>
</feature>
<feature type="region of interest" description="Disordered" evidence="1">
    <location>
        <begin position="224"/>
        <end position="248"/>
    </location>
</feature>
<feature type="compositionally biased region" description="Basic and acidic residues" evidence="1">
    <location>
        <begin position="544"/>
        <end position="555"/>
    </location>
</feature>
<dbReference type="SUPFAM" id="SSF55729">
    <property type="entry name" value="Acyl-CoA N-acyltransferases (Nat)"/>
    <property type="match status" value="1"/>
</dbReference>
<sequence>MICTLTPINLYNPSEYATLQHQRRICGWDYSDESILAWREKQDADLKTFFWIILPSKSGDEPIRAGHISLDAYTSPPDPGLAQADHSVLTIQSFFILPEYRAGGVGRRAMQLVEEMAVNDPRCSTVTVNALSKEYLENEEKRAFLKSMNAVPEFAAVLWYERLGYVRWKTEPRYPYQLPQGGDVQNQAAQAIFSLAAIMKLSAVLCILAASMAAAAPLNNADAQYQNQPQNNNNNNNNNNQNNRNQNQNQNNRLTAEEQKYQVSDNNHKIGRSEILYPREFGSPSSEPVAPGYSELGSPKVYVPENNFHAPKAPKEDYKSEAYQSEEYKTDDIKSKGYQSVSSKPKVHQSVDFKPEVPKPEAPKPPAHPVNHVPTKQHESFSYDTHESYESQTTEQHDSKGLTKRYKEGLESSPARLLLIISINQASLLTAPQIKNQSLINKLTLQTNQLLKMKASAVLSLIALAGFTMAAPVIDNDHLPGTGHIVHKRGGGHDDKHDWKHEEKQPATVLAEVNLPVAEVEKPQPQQWHKPAPKPQPVPVKSSEYSKDAGKKWGKEGGASGEEDYKSVQDSESASFSKSYGETTDHKTGQNWGKEGGQEWEKEQGKSQQ</sequence>
<proteinExistence type="predicted"/>
<dbReference type="AlphaFoldDB" id="A0A401KVZ4"/>
<name>A0A401KVZ4_ASPAW</name>
<feature type="compositionally biased region" description="Basic and acidic residues" evidence="1">
    <location>
        <begin position="376"/>
        <end position="402"/>
    </location>
</feature>
<feature type="compositionally biased region" description="Basic and acidic residues" evidence="1">
    <location>
        <begin position="313"/>
        <end position="335"/>
    </location>
</feature>
<evidence type="ECO:0000256" key="1">
    <source>
        <dbReference type="SAM" id="MobiDB-lite"/>
    </source>
</evidence>
<gene>
    <name evidence="3" type="ORF">AAWM_06363</name>
</gene>
<dbReference type="EMBL" id="BDHI01000015">
    <property type="protein sequence ID" value="GCB23478.1"/>
    <property type="molecule type" value="Genomic_DNA"/>
</dbReference>
<dbReference type="PROSITE" id="PS51186">
    <property type="entry name" value="GNAT"/>
    <property type="match status" value="1"/>
</dbReference>
<feature type="region of interest" description="Disordered" evidence="1">
    <location>
        <begin position="484"/>
        <end position="505"/>
    </location>
</feature>
<protein>
    <recommendedName>
        <fullName evidence="2">N-acetyltransferase domain-containing protein</fullName>
    </recommendedName>
</protein>
<dbReference type="InterPro" id="IPR000182">
    <property type="entry name" value="GNAT_dom"/>
</dbReference>
<feature type="compositionally biased region" description="Basic and acidic residues" evidence="1">
    <location>
        <begin position="596"/>
        <end position="609"/>
    </location>
</feature>
<dbReference type="STRING" id="105351.A0A401KVZ4"/>
<reference evidence="3 4" key="1">
    <citation type="submission" date="2016-09" db="EMBL/GenBank/DDBJ databases">
        <title>Aspergillus awamori IFM 58123T.</title>
        <authorList>
            <person name="Kusuya Y."/>
            <person name="Shimizu M."/>
            <person name="Takahashi H."/>
            <person name="Yaguchi T."/>
        </authorList>
    </citation>
    <scope>NUCLEOTIDE SEQUENCE [LARGE SCALE GENOMIC DNA]</scope>
    <source>
        <strain evidence="3 4">IFM 58123</strain>
    </source>
</reference>
<evidence type="ECO:0000259" key="2">
    <source>
        <dbReference type="PROSITE" id="PS51186"/>
    </source>
</evidence>
<feature type="region of interest" description="Disordered" evidence="1">
    <location>
        <begin position="261"/>
        <end position="402"/>
    </location>
</feature>
<feature type="domain" description="N-acetyltransferase" evidence="2">
    <location>
        <begin position="6"/>
        <end position="181"/>
    </location>
</feature>
<feature type="compositionally biased region" description="Basic and acidic residues" evidence="1">
    <location>
        <begin position="261"/>
        <end position="272"/>
    </location>
</feature>
<dbReference type="Pfam" id="PF00583">
    <property type="entry name" value="Acetyltransf_1"/>
    <property type="match status" value="1"/>
</dbReference>
<evidence type="ECO:0000313" key="4">
    <source>
        <dbReference type="Proteomes" id="UP000286921"/>
    </source>
</evidence>
<feature type="compositionally biased region" description="Polar residues" evidence="1">
    <location>
        <begin position="570"/>
        <end position="582"/>
    </location>
</feature>
<comment type="caution">
    <text evidence="3">The sequence shown here is derived from an EMBL/GenBank/DDBJ whole genome shotgun (WGS) entry which is preliminary data.</text>
</comment>
<dbReference type="GO" id="GO:0016747">
    <property type="term" value="F:acyltransferase activity, transferring groups other than amino-acyl groups"/>
    <property type="evidence" value="ECO:0007669"/>
    <property type="project" value="InterPro"/>
</dbReference>
<feature type="region of interest" description="Disordered" evidence="1">
    <location>
        <begin position="521"/>
        <end position="609"/>
    </location>
</feature>
<dbReference type="Gene3D" id="3.40.630.30">
    <property type="match status" value="1"/>
</dbReference>